<dbReference type="Proteomes" id="UP000198519">
    <property type="component" value="Unassembled WGS sequence"/>
</dbReference>
<dbReference type="RefSeq" id="WP_092020400.1">
    <property type="nucleotide sequence ID" value="NZ_FOUE01000001.1"/>
</dbReference>
<protein>
    <recommendedName>
        <fullName evidence="4">Porin</fullName>
    </recommendedName>
</protein>
<reference evidence="3" key="1">
    <citation type="submission" date="2016-10" db="EMBL/GenBank/DDBJ databases">
        <authorList>
            <person name="Varghese N."/>
            <person name="Submissions S."/>
        </authorList>
    </citation>
    <scope>NUCLEOTIDE SEQUENCE [LARGE SCALE GENOMIC DNA]</scope>
    <source>
        <strain evidence="3">CGMCC 1.7061</strain>
    </source>
</reference>
<gene>
    <name evidence="2" type="ORF">SAMN04487963_0610</name>
</gene>
<feature type="chain" id="PRO_5011681901" description="Porin" evidence="1">
    <location>
        <begin position="26"/>
        <end position="110"/>
    </location>
</feature>
<accession>A0A1I4LRI5</accession>
<evidence type="ECO:0000313" key="3">
    <source>
        <dbReference type="Proteomes" id="UP000198519"/>
    </source>
</evidence>
<proteinExistence type="predicted"/>
<dbReference type="AlphaFoldDB" id="A0A1I4LRI5"/>
<dbReference type="EMBL" id="FOUE01000001">
    <property type="protein sequence ID" value="SFL93423.1"/>
    <property type="molecule type" value="Genomic_DNA"/>
</dbReference>
<feature type="signal peptide" evidence="1">
    <location>
        <begin position="1"/>
        <end position="25"/>
    </location>
</feature>
<evidence type="ECO:0008006" key="4">
    <source>
        <dbReference type="Google" id="ProtNLM"/>
    </source>
</evidence>
<dbReference type="STRING" id="488535.SAMN04487963_0610"/>
<name>A0A1I4LRI5_9GAMM</name>
<sequence>MTHTMDARFWLAGLLTLSASLAVVAAERLSDLDLSQMYGSTFQNQVLETQNEWRSDGSNANWRASDDDQTGGRIEFGYDEIREHQRVQEMLEQSTHDFRPSAATVLQYQF</sequence>
<keyword evidence="3" id="KW-1185">Reference proteome</keyword>
<keyword evidence="1" id="KW-0732">Signal</keyword>
<evidence type="ECO:0000256" key="1">
    <source>
        <dbReference type="SAM" id="SignalP"/>
    </source>
</evidence>
<organism evidence="2 3">
    <name type="scientific">Marinobacter zhejiangensis</name>
    <dbReference type="NCBI Taxonomy" id="488535"/>
    <lineage>
        <taxon>Bacteria</taxon>
        <taxon>Pseudomonadati</taxon>
        <taxon>Pseudomonadota</taxon>
        <taxon>Gammaproteobacteria</taxon>
        <taxon>Pseudomonadales</taxon>
        <taxon>Marinobacteraceae</taxon>
        <taxon>Marinobacter</taxon>
    </lineage>
</organism>
<evidence type="ECO:0000313" key="2">
    <source>
        <dbReference type="EMBL" id="SFL93423.1"/>
    </source>
</evidence>